<name>A0ACB8T2M7_9AGAM</name>
<organism evidence="1 2">
    <name type="scientific">Artomyces pyxidatus</name>
    <dbReference type="NCBI Taxonomy" id="48021"/>
    <lineage>
        <taxon>Eukaryota</taxon>
        <taxon>Fungi</taxon>
        <taxon>Dikarya</taxon>
        <taxon>Basidiomycota</taxon>
        <taxon>Agaricomycotina</taxon>
        <taxon>Agaricomycetes</taxon>
        <taxon>Russulales</taxon>
        <taxon>Auriscalpiaceae</taxon>
        <taxon>Artomyces</taxon>
    </lineage>
</organism>
<proteinExistence type="predicted"/>
<evidence type="ECO:0000313" key="2">
    <source>
        <dbReference type="Proteomes" id="UP000814140"/>
    </source>
</evidence>
<evidence type="ECO:0000313" key="1">
    <source>
        <dbReference type="EMBL" id="KAI0062747.1"/>
    </source>
</evidence>
<dbReference type="EMBL" id="MU277206">
    <property type="protein sequence ID" value="KAI0062747.1"/>
    <property type="molecule type" value="Genomic_DNA"/>
</dbReference>
<comment type="caution">
    <text evidence="1">The sequence shown here is derived from an EMBL/GenBank/DDBJ whole genome shotgun (WGS) entry which is preliminary data.</text>
</comment>
<reference evidence="1" key="1">
    <citation type="submission" date="2021-03" db="EMBL/GenBank/DDBJ databases">
        <authorList>
            <consortium name="DOE Joint Genome Institute"/>
            <person name="Ahrendt S."/>
            <person name="Looney B.P."/>
            <person name="Miyauchi S."/>
            <person name="Morin E."/>
            <person name="Drula E."/>
            <person name="Courty P.E."/>
            <person name="Chicoki N."/>
            <person name="Fauchery L."/>
            <person name="Kohler A."/>
            <person name="Kuo A."/>
            <person name="Labutti K."/>
            <person name="Pangilinan J."/>
            <person name="Lipzen A."/>
            <person name="Riley R."/>
            <person name="Andreopoulos W."/>
            <person name="He G."/>
            <person name="Johnson J."/>
            <person name="Barry K.W."/>
            <person name="Grigoriev I.V."/>
            <person name="Nagy L."/>
            <person name="Hibbett D."/>
            <person name="Henrissat B."/>
            <person name="Matheny P.B."/>
            <person name="Labbe J."/>
            <person name="Martin F."/>
        </authorList>
    </citation>
    <scope>NUCLEOTIDE SEQUENCE</scope>
    <source>
        <strain evidence="1">HHB10654</strain>
    </source>
</reference>
<sequence length="308" mass="33650">MCMLANGGVKPYYASGMAEALSELRQDADTDLAVNATCTNALFHFHAQSWGFLDGPAADTPPDEADLKDVETIWATNVVHDLRGDVDGAIAFVSFTQSVLPRLRSASPETVELVWKTIGYDLDTSGESASNPRSRSWGSSGSFPVGGNSNMKWARRSSWDIEQRRGNGQSFWDPKDRRDIAKLLSSLRRLRTTILAAGFPDPLDADHSIDSLPYPPEMYVKLYNNLRQLYRFLTEFEDLVRASASSAPIESVAGPSTSPPEMTVHPAEPEPANTPHGLDPQRRLAHDEPDVSADEREPAPEIGGDPGA</sequence>
<accession>A0ACB8T2M7</accession>
<reference evidence="1" key="2">
    <citation type="journal article" date="2022" name="New Phytol.">
        <title>Evolutionary transition to the ectomycorrhizal habit in the genomes of a hyperdiverse lineage of mushroom-forming fungi.</title>
        <authorList>
            <person name="Looney B."/>
            <person name="Miyauchi S."/>
            <person name="Morin E."/>
            <person name="Drula E."/>
            <person name="Courty P.E."/>
            <person name="Kohler A."/>
            <person name="Kuo A."/>
            <person name="LaButti K."/>
            <person name="Pangilinan J."/>
            <person name="Lipzen A."/>
            <person name="Riley R."/>
            <person name="Andreopoulos W."/>
            <person name="He G."/>
            <person name="Johnson J."/>
            <person name="Nolan M."/>
            <person name="Tritt A."/>
            <person name="Barry K.W."/>
            <person name="Grigoriev I.V."/>
            <person name="Nagy L.G."/>
            <person name="Hibbett D."/>
            <person name="Henrissat B."/>
            <person name="Matheny P.B."/>
            <person name="Labbe J."/>
            <person name="Martin F.M."/>
        </authorList>
    </citation>
    <scope>NUCLEOTIDE SEQUENCE</scope>
    <source>
        <strain evidence="1">HHB10654</strain>
    </source>
</reference>
<keyword evidence="2" id="KW-1185">Reference proteome</keyword>
<gene>
    <name evidence="1" type="ORF">BV25DRAFT_1899775</name>
</gene>
<dbReference type="Proteomes" id="UP000814140">
    <property type="component" value="Unassembled WGS sequence"/>
</dbReference>
<protein>
    <submittedName>
        <fullName evidence="1">Uncharacterized protein</fullName>
    </submittedName>
</protein>